<dbReference type="SUPFAM" id="SSF53067">
    <property type="entry name" value="Actin-like ATPase domain"/>
    <property type="match status" value="1"/>
</dbReference>
<feature type="compositionally biased region" description="Basic and acidic residues" evidence="1">
    <location>
        <begin position="490"/>
        <end position="500"/>
    </location>
</feature>
<dbReference type="PATRIC" id="fig|101510.16.peg.7361"/>
<evidence type="ECO:0000256" key="1">
    <source>
        <dbReference type="SAM" id="MobiDB-lite"/>
    </source>
</evidence>
<dbReference type="PANTHER" id="PTHR42749:SF1">
    <property type="entry name" value="CELL SHAPE-DETERMINING PROTEIN MREB"/>
    <property type="match status" value="1"/>
</dbReference>
<reference evidence="3" key="1">
    <citation type="journal article" date="2006" name="Proc. Natl. Acad. Sci. U.S.A.">
        <title>The complete genome of Rhodococcus sp. RHA1 provides insights into a catabolic powerhouse.</title>
        <authorList>
            <person name="McLeod M.P."/>
            <person name="Warren R.L."/>
            <person name="Hsiao W.W.L."/>
            <person name="Araki N."/>
            <person name="Myhre M."/>
            <person name="Fernandes C."/>
            <person name="Miyazawa D."/>
            <person name="Wong W."/>
            <person name="Lillquist A.L."/>
            <person name="Wang D."/>
            <person name="Dosanjh M."/>
            <person name="Hara H."/>
            <person name="Petrescu A."/>
            <person name="Morin R.D."/>
            <person name="Yang G."/>
            <person name="Stott J.M."/>
            <person name="Schein J.E."/>
            <person name="Shin H."/>
            <person name="Smailus D."/>
            <person name="Siddiqui A.S."/>
            <person name="Marra M.A."/>
            <person name="Jones S.J.M."/>
            <person name="Holt R."/>
            <person name="Brinkman F.S.L."/>
            <person name="Miyauchi K."/>
            <person name="Fukuda M."/>
            <person name="Davies J.E."/>
            <person name="Mohn W.W."/>
            <person name="Eltis L.D."/>
        </authorList>
    </citation>
    <scope>NUCLEOTIDE SEQUENCE [LARGE SCALE GENOMIC DNA]</scope>
    <source>
        <strain evidence="3">RHA1</strain>
    </source>
</reference>
<evidence type="ECO:0000313" key="2">
    <source>
        <dbReference type="EMBL" id="ABG99061.1"/>
    </source>
</evidence>
<dbReference type="HOGENOM" id="CLU_577301_0_0_11"/>
<dbReference type="Proteomes" id="UP000008710">
    <property type="component" value="Plasmid pRHL1"/>
</dbReference>
<organism evidence="2 3">
    <name type="scientific">Rhodococcus jostii (strain RHA1)</name>
    <dbReference type="NCBI Taxonomy" id="101510"/>
    <lineage>
        <taxon>Bacteria</taxon>
        <taxon>Bacillati</taxon>
        <taxon>Actinomycetota</taxon>
        <taxon>Actinomycetes</taxon>
        <taxon>Mycobacteriales</taxon>
        <taxon>Nocardiaceae</taxon>
        <taxon>Rhodococcus</taxon>
    </lineage>
</organism>
<dbReference type="RefSeq" id="WP_011598960.1">
    <property type="nucleotide sequence ID" value="NC_008269.1"/>
</dbReference>
<feature type="compositionally biased region" description="Pro residues" evidence="1">
    <location>
        <begin position="469"/>
        <end position="482"/>
    </location>
</feature>
<dbReference type="Gene3D" id="3.30.420.40">
    <property type="match status" value="4"/>
</dbReference>
<dbReference type="AlphaFoldDB" id="Q0S075"/>
<feature type="region of interest" description="Disordered" evidence="1">
    <location>
        <begin position="415"/>
        <end position="500"/>
    </location>
</feature>
<dbReference type="EMBL" id="CP000432">
    <property type="protein sequence ID" value="ABG99061.1"/>
    <property type="molecule type" value="Genomic_DNA"/>
</dbReference>
<sequence length="500" mass="49702">MTRGLGLSIGTAGAVAAVAGEDGVDAVLTRRSTLTFGPPSTVRLGNPPDGAGVTAGFTDRIGEAVAAGDGFRYTGQDLVAAAAHCLIAETATPDDTPIVLTHPAVHPARDVHAQRTALDRAGLARVGLVAEPVAAVAWLESEHGPLGDGLALVYDLGADSLDLTVVAFGVGSGSDPIVGRPLRSTEFGGRYLIGVPEESVQAALSGTLELVVDCLHFAHVSAADLDVVVLTGGAGTLSAVGELVSGALGTAIVCAPDPATTAARGAAVLAAASHCAPIGTATRSTTPGPRKRWAAVAAVAAAALLAVPLFARESAPNPAPSDIAASQPLSRGGFGVVEQAERPHIPSRRAAGWTPPTAAEAPPEPVAVDYIAYVPVVEPVLVRAPAAAAPVVVDAPTESVSASVTSTSLAAPLGRTLVSTPSPSPTSANPATSPTVDATATPTFLSETGEPTPLPEPTPSDETPDTDTPAPPDPVPTEPTGPAPASGEPAEPHSPDGARR</sequence>
<dbReference type="PANTHER" id="PTHR42749">
    <property type="entry name" value="CELL SHAPE-DETERMINING PROTEIN MREB"/>
    <property type="match status" value="1"/>
</dbReference>
<protein>
    <recommendedName>
        <fullName evidence="4">Hsp70 protein</fullName>
    </recommendedName>
</protein>
<geneLocation type="plasmid" evidence="2 3">
    <name>pRHL1</name>
</geneLocation>
<dbReference type="InterPro" id="IPR043129">
    <property type="entry name" value="ATPase_NBD"/>
</dbReference>
<keyword evidence="2" id="KW-0614">Plasmid</keyword>
<accession>Q0S075</accession>
<evidence type="ECO:0008006" key="4">
    <source>
        <dbReference type="Google" id="ProtNLM"/>
    </source>
</evidence>
<evidence type="ECO:0000313" key="3">
    <source>
        <dbReference type="Proteomes" id="UP000008710"/>
    </source>
</evidence>
<dbReference type="KEGG" id="rha:RHA1_ro08014"/>
<proteinExistence type="predicted"/>
<name>Q0S075_RHOJR</name>
<feature type="compositionally biased region" description="Low complexity" evidence="1">
    <location>
        <begin position="415"/>
        <end position="435"/>
    </location>
</feature>
<dbReference type="OrthoDB" id="4467533at2"/>
<gene>
    <name evidence="2" type="ordered locus">RHA1_ro08014</name>
</gene>